<gene>
    <name evidence="2" type="ORF">DWY25_17185</name>
</gene>
<dbReference type="SUPFAM" id="SSF51556">
    <property type="entry name" value="Metallo-dependent hydrolases"/>
    <property type="match status" value="1"/>
</dbReference>
<keyword evidence="3" id="KW-1185">Reference proteome</keyword>
<dbReference type="InterPro" id="IPR006680">
    <property type="entry name" value="Amidohydro-rel"/>
</dbReference>
<dbReference type="Gene3D" id="3.20.20.140">
    <property type="entry name" value="Metal-dependent hydrolases"/>
    <property type="match status" value="1"/>
</dbReference>
<dbReference type="Pfam" id="PF01979">
    <property type="entry name" value="Amidohydro_1"/>
    <property type="match status" value="1"/>
</dbReference>
<dbReference type="Proteomes" id="UP000284178">
    <property type="component" value="Unassembled WGS sequence"/>
</dbReference>
<dbReference type="AlphaFoldDB" id="A0A412FG21"/>
<dbReference type="PANTHER" id="PTHR43135:SF3">
    <property type="entry name" value="ALPHA-D-RIBOSE 1-METHYLPHOSPHONATE 5-TRIPHOSPHATE DIPHOSPHATASE"/>
    <property type="match status" value="1"/>
</dbReference>
<name>A0A412FG21_9FIRM</name>
<sequence>METGIKKNGGNHLILIQKGTVHDGTGRILAKTDILIDAGKIVQIGQNLKAPGAQVIDAEGKCVMPGWIDPLSGWGTAAGRGQARDNDETSDPLTPQLDVVYAFDPDSMMYQELWGYGITAAGVAASNNNVLGGSAAVFKAYGRTTEAMCVKANAAMKGSVDEKVKQTYGPRNSAPMTKMGIFSALRELIAKCGSEKEEDRKDPKVQAFKPVLEGKLPLILSCNTKAEADAVLKLFENKPVKLVLANMYQLDESLLDKDCGLILGDLTDGFNKYNAAVNYAALFSLIEAGKPVALSAFGDAVSPGREILMWNAHGLMAQARRLGASLSSEDVLKMLTSVPAQLLGVEDRIGSLTEGKDADIVIWSGNPLETFRALPEIVVISGEIVKGEQA</sequence>
<dbReference type="EMBL" id="QRUP01000034">
    <property type="protein sequence ID" value="RGR67097.1"/>
    <property type="molecule type" value="Genomic_DNA"/>
</dbReference>
<evidence type="ECO:0000313" key="2">
    <source>
        <dbReference type="EMBL" id="RGR67097.1"/>
    </source>
</evidence>
<evidence type="ECO:0000313" key="3">
    <source>
        <dbReference type="Proteomes" id="UP000284178"/>
    </source>
</evidence>
<dbReference type="PANTHER" id="PTHR43135">
    <property type="entry name" value="ALPHA-D-RIBOSE 1-METHYLPHOSPHONATE 5-TRIPHOSPHATE DIPHOSPHATASE"/>
    <property type="match status" value="1"/>
</dbReference>
<dbReference type="InterPro" id="IPR032466">
    <property type="entry name" value="Metal_Hydrolase"/>
</dbReference>
<dbReference type="SUPFAM" id="SSF51338">
    <property type="entry name" value="Composite domain of metallo-dependent hydrolases"/>
    <property type="match status" value="1"/>
</dbReference>
<dbReference type="GO" id="GO:0016810">
    <property type="term" value="F:hydrolase activity, acting on carbon-nitrogen (but not peptide) bonds"/>
    <property type="evidence" value="ECO:0007669"/>
    <property type="project" value="InterPro"/>
</dbReference>
<feature type="domain" description="Amidohydrolase-related" evidence="1">
    <location>
        <begin position="302"/>
        <end position="387"/>
    </location>
</feature>
<organism evidence="2 3">
    <name type="scientific">Holdemania filiformis</name>
    <dbReference type="NCBI Taxonomy" id="61171"/>
    <lineage>
        <taxon>Bacteria</taxon>
        <taxon>Bacillati</taxon>
        <taxon>Bacillota</taxon>
        <taxon>Erysipelotrichia</taxon>
        <taxon>Erysipelotrichales</taxon>
        <taxon>Erysipelotrichaceae</taxon>
        <taxon>Holdemania</taxon>
    </lineage>
</organism>
<accession>A0A412FG21</accession>
<dbReference type="InterPro" id="IPR011059">
    <property type="entry name" value="Metal-dep_hydrolase_composite"/>
</dbReference>
<proteinExistence type="predicted"/>
<evidence type="ECO:0000259" key="1">
    <source>
        <dbReference type="Pfam" id="PF01979"/>
    </source>
</evidence>
<comment type="caution">
    <text evidence="2">The sequence shown here is derived from an EMBL/GenBank/DDBJ whole genome shotgun (WGS) entry which is preliminary data.</text>
</comment>
<reference evidence="2 3" key="1">
    <citation type="submission" date="2018-08" db="EMBL/GenBank/DDBJ databases">
        <title>A genome reference for cultivated species of the human gut microbiota.</title>
        <authorList>
            <person name="Zou Y."/>
            <person name="Xue W."/>
            <person name="Luo G."/>
        </authorList>
    </citation>
    <scope>NUCLEOTIDE SEQUENCE [LARGE SCALE GENOMIC DNA]</scope>
    <source>
        <strain evidence="2 3">AF24-29</strain>
    </source>
</reference>
<dbReference type="InterPro" id="IPR051781">
    <property type="entry name" value="Metallo-dep_Hydrolase"/>
</dbReference>
<dbReference type="Gene3D" id="2.30.40.10">
    <property type="entry name" value="Urease, subunit C, domain 1"/>
    <property type="match status" value="1"/>
</dbReference>
<protein>
    <recommendedName>
        <fullName evidence="1">Amidohydrolase-related domain-containing protein</fullName>
    </recommendedName>
</protein>